<dbReference type="GO" id="GO:0070401">
    <property type="term" value="F:NADP+ binding"/>
    <property type="evidence" value="ECO:0007669"/>
    <property type="project" value="UniProtKB-ARBA"/>
</dbReference>
<comment type="catalytic activity">
    <reaction evidence="8">
        <text>(6S)-5,6,7,8-tetrahydrofolate + NADP(+) = 7,8-dihydrofolate + NADPH + H(+)</text>
        <dbReference type="Rhea" id="RHEA:15009"/>
        <dbReference type="ChEBI" id="CHEBI:15378"/>
        <dbReference type="ChEBI" id="CHEBI:57451"/>
        <dbReference type="ChEBI" id="CHEBI:57453"/>
        <dbReference type="ChEBI" id="CHEBI:57783"/>
        <dbReference type="ChEBI" id="CHEBI:58349"/>
        <dbReference type="EC" id="1.5.1.3"/>
    </reaction>
</comment>
<dbReference type="AlphaFoldDB" id="A0A9X0W814"/>
<dbReference type="FunFam" id="3.40.430.10:FF:000001">
    <property type="entry name" value="Dihydrofolate reductase"/>
    <property type="match status" value="1"/>
</dbReference>
<dbReference type="InterPro" id="IPR024072">
    <property type="entry name" value="DHFR-like_dom_sf"/>
</dbReference>
<dbReference type="PRINTS" id="PR00070">
    <property type="entry name" value="DHFR"/>
</dbReference>
<dbReference type="GO" id="GO:0004146">
    <property type="term" value="F:dihydrofolate reductase activity"/>
    <property type="evidence" value="ECO:0007669"/>
    <property type="project" value="UniProtKB-EC"/>
</dbReference>
<evidence type="ECO:0000256" key="6">
    <source>
        <dbReference type="ARBA" id="ARBA00023002"/>
    </source>
</evidence>
<evidence type="ECO:0000256" key="1">
    <source>
        <dbReference type="ARBA" id="ARBA00004903"/>
    </source>
</evidence>
<dbReference type="CDD" id="cd00209">
    <property type="entry name" value="DHFR"/>
    <property type="match status" value="1"/>
</dbReference>
<protein>
    <recommendedName>
        <fullName evidence="3 8">Dihydrofolate reductase</fullName>
        <ecNumber evidence="3 8">1.5.1.3</ecNumber>
    </recommendedName>
</protein>
<dbReference type="EC" id="1.5.1.3" evidence="3 8"/>
<dbReference type="EMBL" id="NRRY01000012">
    <property type="protein sequence ID" value="MBK1618683.1"/>
    <property type="molecule type" value="Genomic_DNA"/>
</dbReference>
<proteinExistence type="inferred from homology"/>
<evidence type="ECO:0000256" key="4">
    <source>
        <dbReference type="ARBA" id="ARBA00022563"/>
    </source>
</evidence>
<comment type="function">
    <text evidence="7 8">Key enzyme in folate metabolism. Catalyzes an essential reaction for de novo glycine and purine synthesis, and for DNA precursor synthesis.</text>
</comment>
<dbReference type="PIRSF" id="PIRSF000194">
    <property type="entry name" value="DHFR"/>
    <property type="match status" value="1"/>
</dbReference>
<accession>A0A9X0W814</accession>
<evidence type="ECO:0000256" key="9">
    <source>
        <dbReference type="RuleBase" id="RU004474"/>
    </source>
</evidence>
<dbReference type="PANTHER" id="PTHR48069">
    <property type="entry name" value="DIHYDROFOLATE REDUCTASE"/>
    <property type="match status" value="1"/>
</dbReference>
<keyword evidence="12" id="KW-1185">Reference proteome</keyword>
<feature type="domain" description="DHFR" evidence="10">
    <location>
        <begin position="1"/>
        <end position="154"/>
    </location>
</feature>
<evidence type="ECO:0000259" key="10">
    <source>
        <dbReference type="PROSITE" id="PS51330"/>
    </source>
</evidence>
<dbReference type="GO" id="GO:0046452">
    <property type="term" value="P:dihydrofolate metabolic process"/>
    <property type="evidence" value="ECO:0007669"/>
    <property type="project" value="TreeGrafter"/>
</dbReference>
<dbReference type="PROSITE" id="PS00075">
    <property type="entry name" value="DHFR_1"/>
    <property type="match status" value="1"/>
</dbReference>
<dbReference type="Gene3D" id="3.40.430.10">
    <property type="entry name" value="Dihydrofolate Reductase, subunit A"/>
    <property type="match status" value="1"/>
</dbReference>
<sequence length="158" mass="17772">MARGRVIGRDNAMPWHLPADLAHFKRLTLDKPIIMGRCTWESLPGLLPRRRHLVISSDPGFRRSLRQAEAVSSPERALEQAGPVPEVMIVGGASIYEAFLPLADRLLLTLIDAEIDGDTYFPAWSTAEWHETAREHRPRDSANLYDLDFVSLARKTSS</sequence>
<comment type="similarity">
    <text evidence="2 8 9">Belongs to the dihydrofolate reductase family.</text>
</comment>
<comment type="caution">
    <text evidence="11">The sequence shown here is derived from an EMBL/GenBank/DDBJ whole genome shotgun (WGS) entry which is preliminary data.</text>
</comment>
<evidence type="ECO:0000313" key="11">
    <source>
        <dbReference type="EMBL" id="MBK1618683.1"/>
    </source>
</evidence>
<dbReference type="Pfam" id="PF00186">
    <property type="entry name" value="DHFR_1"/>
    <property type="match status" value="1"/>
</dbReference>
<evidence type="ECO:0000256" key="7">
    <source>
        <dbReference type="ARBA" id="ARBA00025067"/>
    </source>
</evidence>
<organism evidence="11 12">
    <name type="scientific">Lamprobacter modestohalophilus</name>
    <dbReference type="NCBI Taxonomy" id="1064514"/>
    <lineage>
        <taxon>Bacteria</taxon>
        <taxon>Pseudomonadati</taxon>
        <taxon>Pseudomonadota</taxon>
        <taxon>Gammaproteobacteria</taxon>
        <taxon>Chromatiales</taxon>
        <taxon>Chromatiaceae</taxon>
        <taxon>Lamprobacter</taxon>
    </lineage>
</organism>
<gene>
    <name evidence="11" type="ORF">CKO42_09600</name>
</gene>
<evidence type="ECO:0000256" key="3">
    <source>
        <dbReference type="ARBA" id="ARBA00012856"/>
    </source>
</evidence>
<dbReference type="GO" id="GO:0046654">
    <property type="term" value="P:tetrahydrofolate biosynthetic process"/>
    <property type="evidence" value="ECO:0007669"/>
    <property type="project" value="InterPro"/>
</dbReference>
<dbReference type="GO" id="GO:0005829">
    <property type="term" value="C:cytosol"/>
    <property type="evidence" value="ECO:0007669"/>
    <property type="project" value="TreeGrafter"/>
</dbReference>
<evidence type="ECO:0000256" key="5">
    <source>
        <dbReference type="ARBA" id="ARBA00022857"/>
    </source>
</evidence>
<keyword evidence="5 8" id="KW-0521">NADP</keyword>
<dbReference type="InterPro" id="IPR017925">
    <property type="entry name" value="DHFR_CS"/>
</dbReference>
<dbReference type="InterPro" id="IPR012259">
    <property type="entry name" value="DHFR"/>
</dbReference>
<keyword evidence="4 8" id="KW-0554">One-carbon metabolism</keyword>
<evidence type="ECO:0000256" key="8">
    <source>
        <dbReference type="PIRNR" id="PIRNR000194"/>
    </source>
</evidence>
<dbReference type="PANTHER" id="PTHR48069:SF3">
    <property type="entry name" value="DIHYDROFOLATE REDUCTASE"/>
    <property type="match status" value="1"/>
</dbReference>
<reference evidence="11 12" key="1">
    <citation type="journal article" date="2020" name="Microorganisms">
        <title>Osmotic Adaptation and Compatible Solute Biosynthesis of Phototrophic Bacteria as Revealed from Genome Analyses.</title>
        <authorList>
            <person name="Imhoff J.F."/>
            <person name="Rahn T."/>
            <person name="Kunzel S."/>
            <person name="Keller A."/>
            <person name="Neulinger S.C."/>
        </authorList>
    </citation>
    <scope>NUCLEOTIDE SEQUENCE [LARGE SCALE GENOMIC DNA]</scope>
    <source>
        <strain evidence="11 12">DSM 25653</strain>
    </source>
</reference>
<keyword evidence="6 8" id="KW-0560">Oxidoreductase</keyword>
<dbReference type="GO" id="GO:0006730">
    <property type="term" value="P:one-carbon metabolic process"/>
    <property type="evidence" value="ECO:0007669"/>
    <property type="project" value="UniProtKB-KW"/>
</dbReference>
<dbReference type="PROSITE" id="PS51330">
    <property type="entry name" value="DHFR_2"/>
    <property type="match status" value="1"/>
</dbReference>
<dbReference type="SUPFAM" id="SSF53597">
    <property type="entry name" value="Dihydrofolate reductase-like"/>
    <property type="match status" value="1"/>
</dbReference>
<comment type="pathway">
    <text evidence="1 8">Cofactor biosynthesis; tetrahydrofolate biosynthesis; 5,6,7,8-tetrahydrofolate from 7,8-dihydrofolate: step 1/1.</text>
</comment>
<evidence type="ECO:0000313" key="12">
    <source>
        <dbReference type="Proteomes" id="UP001138768"/>
    </source>
</evidence>
<dbReference type="GO" id="GO:0046655">
    <property type="term" value="P:folic acid metabolic process"/>
    <property type="evidence" value="ECO:0007669"/>
    <property type="project" value="TreeGrafter"/>
</dbReference>
<evidence type="ECO:0000256" key="2">
    <source>
        <dbReference type="ARBA" id="ARBA00009539"/>
    </source>
</evidence>
<dbReference type="InterPro" id="IPR001796">
    <property type="entry name" value="DHFR_dom"/>
</dbReference>
<dbReference type="Proteomes" id="UP001138768">
    <property type="component" value="Unassembled WGS sequence"/>
</dbReference>
<name>A0A9X0W814_9GAMM</name>